<evidence type="ECO:0000313" key="2">
    <source>
        <dbReference type="Proteomes" id="UP001054945"/>
    </source>
</evidence>
<evidence type="ECO:0000313" key="1">
    <source>
        <dbReference type="EMBL" id="GIX73279.1"/>
    </source>
</evidence>
<keyword evidence="2" id="KW-1185">Reference proteome</keyword>
<sequence>MFVLRNYYPVHAEVVELESETTCSKEPLLPREGMPRPMTVVHFVPSISSLTTVIPSNCAQPENKFNVPPAKKVVQILPSGEFLKQFYMYSSVLPIDVHPIQVPIVNQVHSETGQNLVFQQNSVQTSHVIVNSSSGNSVQVIKDQNLSLNTLSSPTATGNSILPVQENRSTSLAFLQKTNFMIHLSSPVNFGENNLSTLKRNSPSGSPSHQPFRSKFSDIQWFNGESTELSFNTFLNSMESPTKLTSASTSSCLSTENSNFDTIARLTPVVDSQVRCLLDECSIDFITKFEDLADVINNSSSNDSKPS</sequence>
<comment type="caution">
    <text evidence="1">The sequence shown here is derived from an EMBL/GenBank/DDBJ whole genome shotgun (WGS) entry which is preliminary data.</text>
</comment>
<dbReference type="Proteomes" id="UP001054945">
    <property type="component" value="Unassembled WGS sequence"/>
</dbReference>
<gene>
    <name evidence="1" type="primary">CRAMP1</name>
    <name evidence="1" type="ORF">CEXT_66611</name>
</gene>
<organism evidence="1 2">
    <name type="scientific">Caerostris extrusa</name>
    <name type="common">Bark spider</name>
    <name type="synonym">Caerostris bankana</name>
    <dbReference type="NCBI Taxonomy" id="172846"/>
    <lineage>
        <taxon>Eukaryota</taxon>
        <taxon>Metazoa</taxon>
        <taxon>Ecdysozoa</taxon>
        <taxon>Arthropoda</taxon>
        <taxon>Chelicerata</taxon>
        <taxon>Arachnida</taxon>
        <taxon>Araneae</taxon>
        <taxon>Araneomorphae</taxon>
        <taxon>Entelegynae</taxon>
        <taxon>Araneoidea</taxon>
        <taxon>Araneidae</taxon>
        <taxon>Caerostris</taxon>
    </lineage>
</organism>
<dbReference type="AlphaFoldDB" id="A0AAV4MMT1"/>
<reference evidence="1 2" key="1">
    <citation type="submission" date="2021-06" db="EMBL/GenBank/DDBJ databases">
        <title>Caerostris extrusa draft genome.</title>
        <authorList>
            <person name="Kono N."/>
            <person name="Arakawa K."/>
        </authorList>
    </citation>
    <scope>NUCLEOTIDE SEQUENCE [LARGE SCALE GENOMIC DNA]</scope>
</reference>
<proteinExistence type="predicted"/>
<dbReference type="EMBL" id="BPLR01002397">
    <property type="protein sequence ID" value="GIX73279.1"/>
    <property type="molecule type" value="Genomic_DNA"/>
</dbReference>
<protein>
    <submittedName>
        <fullName evidence="1">Protein cramped-like</fullName>
    </submittedName>
</protein>
<accession>A0AAV4MMT1</accession>
<name>A0AAV4MMT1_CAEEX</name>